<dbReference type="OrthoDB" id="3200163at2759"/>
<dbReference type="Proteomes" id="UP000494106">
    <property type="component" value="Unassembled WGS sequence"/>
</dbReference>
<organism evidence="5 6">
    <name type="scientific">Arctia plantaginis</name>
    <name type="common">Wood tiger moth</name>
    <name type="synonym">Phalaena plantaginis</name>
    <dbReference type="NCBI Taxonomy" id="874455"/>
    <lineage>
        <taxon>Eukaryota</taxon>
        <taxon>Metazoa</taxon>
        <taxon>Ecdysozoa</taxon>
        <taxon>Arthropoda</taxon>
        <taxon>Hexapoda</taxon>
        <taxon>Insecta</taxon>
        <taxon>Pterygota</taxon>
        <taxon>Neoptera</taxon>
        <taxon>Endopterygota</taxon>
        <taxon>Lepidoptera</taxon>
        <taxon>Glossata</taxon>
        <taxon>Ditrysia</taxon>
        <taxon>Noctuoidea</taxon>
        <taxon>Erebidae</taxon>
        <taxon>Arctiinae</taxon>
        <taxon>Arctia</taxon>
    </lineage>
</organism>
<evidence type="ECO:0000259" key="3">
    <source>
        <dbReference type="Pfam" id="PF00135"/>
    </source>
</evidence>
<dbReference type="Proteomes" id="UP000494256">
    <property type="component" value="Unassembled WGS sequence"/>
</dbReference>
<keyword evidence="1" id="KW-0325">Glycoprotein</keyword>
<dbReference type="EMBL" id="CADEBC010000590">
    <property type="protein sequence ID" value="CAB3257149.1"/>
    <property type="molecule type" value="Genomic_DNA"/>
</dbReference>
<evidence type="ECO:0000313" key="5">
    <source>
        <dbReference type="EMBL" id="CAB3257149.1"/>
    </source>
</evidence>
<keyword evidence="2" id="KW-0732">Signal</keyword>
<dbReference type="InterPro" id="IPR029058">
    <property type="entry name" value="AB_hydrolase_fold"/>
</dbReference>
<feature type="chain" id="PRO_5036434390" description="Carboxylesterase type B domain-containing protein" evidence="2">
    <location>
        <begin position="22"/>
        <end position="584"/>
    </location>
</feature>
<sequence>MGGSKYCLLISVILFIESIRASVIVNTDLGKVDGVEVKSIIKDEKFYSFMGIPYGKAPVGELRFRAPEPRESWTDVLNAKKEKLPCTQFNLPIRNIKNYGVFGQEDCLHLGIHTPKLPNANEFLNLPVVVFLYNEMFRVSHNGTRDFGPDFFVKEDVVLVMISHRLAASGFLAYEDEVLPGNNGIRDVILALKWIQRNIHKFGGNGSNITLMGSEGGAALVEILLHSPKAEGLFSRVILQSGTLFDSSYFPKSPKHKTTQLLKYLDKSSITSTYTLKELSSLTPEEIALAEPESVDADEGRAYQRPKVQFGPVIEPNHPDAIITKLPEDGPLNINIPVMIGYNSRGSLEMAERFLYRPQYLSTADRDFLLLFPIRDDFHFEINSQVYFQGVKDIKKFYFEEEYIKISKPGEYLTYTNDMLYFYAIDYAVRKYVNESNSAVYYYTFDYSGELNMRKNDILKNANTIEGTWGATMGDELCYLFVCKRIKNTYKKVLADVESEELKVLRNMIKMWTNFAKFGNPTPPGSDFIWTPATKEKKECLVISDKLKIENNLHQDRIDFWDDFMAKYKAMAVDGVIKDIKDEL</sequence>
<protein>
    <recommendedName>
        <fullName evidence="3">Carboxylesterase type B domain-containing protein</fullName>
    </recommendedName>
</protein>
<proteinExistence type="predicted"/>
<evidence type="ECO:0000256" key="1">
    <source>
        <dbReference type="ARBA" id="ARBA00023180"/>
    </source>
</evidence>
<dbReference type="PANTHER" id="PTHR11559">
    <property type="entry name" value="CARBOXYLESTERASE"/>
    <property type="match status" value="1"/>
</dbReference>
<evidence type="ECO:0000313" key="6">
    <source>
        <dbReference type="Proteomes" id="UP000494106"/>
    </source>
</evidence>
<keyword evidence="6" id="KW-1185">Reference proteome</keyword>
<evidence type="ECO:0000313" key="7">
    <source>
        <dbReference type="Proteomes" id="UP000494256"/>
    </source>
</evidence>
<evidence type="ECO:0000256" key="2">
    <source>
        <dbReference type="SAM" id="SignalP"/>
    </source>
</evidence>
<dbReference type="SUPFAM" id="SSF53474">
    <property type="entry name" value="alpha/beta-Hydrolases"/>
    <property type="match status" value="1"/>
</dbReference>
<comment type="caution">
    <text evidence="5">The sequence shown here is derived from an EMBL/GenBank/DDBJ whole genome shotgun (WGS) entry which is preliminary data.</text>
</comment>
<evidence type="ECO:0000313" key="4">
    <source>
        <dbReference type="EMBL" id="CAB3229012.1"/>
    </source>
</evidence>
<feature type="domain" description="Carboxylesterase type B" evidence="3">
    <location>
        <begin position="23"/>
        <end position="561"/>
    </location>
</feature>
<accession>A0A8S1BC53</accession>
<dbReference type="InterPro" id="IPR050309">
    <property type="entry name" value="Type-B_Carboxylest/Lipase"/>
</dbReference>
<reference evidence="6 7" key="1">
    <citation type="submission" date="2020-04" db="EMBL/GenBank/DDBJ databases">
        <authorList>
            <person name="Wallbank WR R."/>
            <person name="Pardo Diaz C."/>
            <person name="Kozak K."/>
            <person name="Martin S."/>
            <person name="Jiggins C."/>
            <person name="Moest M."/>
            <person name="Warren A I."/>
            <person name="Byers J.R.P. K."/>
            <person name="Montejo-Kovacevich G."/>
            <person name="Yen C E."/>
        </authorList>
    </citation>
    <scope>NUCLEOTIDE SEQUENCE [LARGE SCALE GENOMIC DNA]</scope>
</reference>
<feature type="signal peptide" evidence="2">
    <location>
        <begin position="1"/>
        <end position="21"/>
    </location>
</feature>
<dbReference type="EMBL" id="CADEBD010000284">
    <property type="protein sequence ID" value="CAB3229012.1"/>
    <property type="molecule type" value="Genomic_DNA"/>
</dbReference>
<dbReference type="Pfam" id="PF00135">
    <property type="entry name" value="COesterase"/>
    <property type="match status" value="1"/>
</dbReference>
<gene>
    <name evidence="5" type="ORF">APLA_LOCUS15812</name>
    <name evidence="4" type="ORF">APLA_LOCUS3799</name>
</gene>
<dbReference type="InterPro" id="IPR002018">
    <property type="entry name" value="CarbesteraseB"/>
</dbReference>
<name>A0A8S1BC53_ARCPL</name>
<dbReference type="AlphaFoldDB" id="A0A8S1BC53"/>
<dbReference type="Gene3D" id="3.40.50.1820">
    <property type="entry name" value="alpha/beta hydrolase"/>
    <property type="match status" value="1"/>
</dbReference>